<evidence type="ECO:0000313" key="5">
    <source>
        <dbReference type="Proteomes" id="UP000245207"/>
    </source>
</evidence>
<dbReference type="GO" id="GO:0046872">
    <property type="term" value="F:metal ion binding"/>
    <property type="evidence" value="ECO:0007669"/>
    <property type="project" value="InterPro"/>
</dbReference>
<sequence length="216" mass="24414">MNFCVFPFYLGHIQKLSEMATSTKYELQIIPCDMCNGCINKVKKVLRRLVGVKLLTTDFENEKFTISSVVEHPEVIKFALEKKFRQKRVILLPEINHPNPLVPTHYMPIPQNPSSRGGNARVHDMTEALVTLSQAQGLQSGEFTQTITLRINITNNEHQQNISRNSPPLPAPTTQPSAPPNPTTQEYVYGAPPISNTQGYVYGYPSEYYNEYCTIV</sequence>
<dbReference type="OrthoDB" id="1728808at2759"/>
<dbReference type="AlphaFoldDB" id="A0A2U1KAJ3"/>
<dbReference type="GO" id="GO:0009626">
    <property type="term" value="P:plant-type hypersensitive response"/>
    <property type="evidence" value="ECO:0007669"/>
    <property type="project" value="UniProtKB-KW"/>
</dbReference>
<dbReference type="CDD" id="cd00371">
    <property type="entry name" value="HMA"/>
    <property type="match status" value="1"/>
</dbReference>
<dbReference type="Proteomes" id="UP000245207">
    <property type="component" value="Unassembled WGS sequence"/>
</dbReference>
<dbReference type="SUPFAM" id="SSF55008">
    <property type="entry name" value="HMA, heavy metal-associated domain"/>
    <property type="match status" value="1"/>
</dbReference>
<comment type="caution">
    <text evidence="4">The sequence shown here is derived from an EMBL/GenBank/DDBJ whole genome shotgun (WGS) entry which is preliminary data.</text>
</comment>
<protein>
    <submittedName>
        <fullName evidence="4">Heavy metal-associated domain, HMA</fullName>
    </submittedName>
</protein>
<gene>
    <name evidence="4" type="ORF">CTI12_AA625230</name>
</gene>
<dbReference type="GO" id="GO:0016020">
    <property type="term" value="C:membrane"/>
    <property type="evidence" value="ECO:0007669"/>
    <property type="project" value="UniProtKB-SubCell"/>
</dbReference>
<evidence type="ECO:0000259" key="3">
    <source>
        <dbReference type="PROSITE" id="PS50846"/>
    </source>
</evidence>
<comment type="subcellular location">
    <subcellularLocation>
        <location evidence="1">Membrane</location>
        <topology evidence="1">Peripheral membrane protein</topology>
    </subcellularLocation>
</comment>
<dbReference type="PROSITE" id="PS50846">
    <property type="entry name" value="HMA_2"/>
    <property type="match status" value="1"/>
</dbReference>
<feature type="compositionally biased region" description="Pro residues" evidence="2">
    <location>
        <begin position="167"/>
        <end position="182"/>
    </location>
</feature>
<proteinExistence type="predicted"/>
<dbReference type="Gene3D" id="3.30.70.100">
    <property type="match status" value="1"/>
</dbReference>
<organism evidence="4 5">
    <name type="scientific">Artemisia annua</name>
    <name type="common">Sweet wormwood</name>
    <dbReference type="NCBI Taxonomy" id="35608"/>
    <lineage>
        <taxon>Eukaryota</taxon>
        <taxon>Viridiplantae</taxon>
        <taxon>Streptophyta</taxon>
        <taxon>Embryophyta</taxon>
        <taxon>Tracheophyta</taxon>
        <taxon>Spermatophyta</taxon>
        <taxon>Magnoliopsida</taxon>
        <taxon>eudicotyledons</taxon>
        <taxon>Gunneridae</taxon>
        <taxon>Pentapetalae</taxon>
        <taxon>asterids</taxon>
        <taxon>campanulids</taxon>
        <taxon>Asterales</taxon>
        <taxon>Asteraceae</taxon>
        <taxon>Asteroideae</taxon>
        <taxon>Anthemideae</taxon>
        <taxon>Artemisiinae</taxon>
        <taxon>Artemisia</taxon>
    </lineage>
</organism>
<evidence type="ECO:0000313" key="4">
    <source>
        <dbReference type="EMBL" id="PWA32514.1"/>
    </source>
</evidence>
<dbReference type="EMBL" id="PKPP01025539">
    <property type="protein sequence ID" value="PWA32514.1"/>
    <property type="molecule type" value="Genomic_DNA"/>
</dbReference>
<dbReference type="InterPro" id="IPR006121">
    <property type="entry name" value="HMA_dom"/>
</dbReference>
<keyword evidence="5" id="KW-1185">Reference proteome</keyword>
<feature type="region of interest" description="Disordered" evidence="2">
    <location>
        <begin position="158"/>
        <end position="192"/>
    </location>
</feature>
<evidence type="ECO:0000256" key="1">
    <source>
        <dbReference type="ARBA" id="ARBA00004170"/>
    </source>
</evidence>
<accession>A0A2U1KAJ3</accession>
<dbReference type="InterPro" id="IPR036163">
    <property type="entry name" value="HMA_dom_sf"/>
</dbReference>
<feature type="domain" description="HMA" evidence="3">
    <location>
        <begin position="23"/>
        <end position="88"/>
    </location>
</feature>
<name>A0A2U1KAJ3_ARTAN</name>
<evidence type="ECO:0000256" key="2">
    <source>
        <dbReference type="SAM" id="MobiDB-lite"/>
    </source>
</evidence>
<reference evidence="4 5" key="1">
    <citation type="journal article" date="2018" name="Mol. Plant">
        <title>The genome of Artemisia annua provides insight into the evolution of Asteraceae family and artemisinin biosynthesis.</title>
        <authorList>
            <person name="Shen Q."/>
            <person name="Zhang L."/>
            <person name="Liao Z."/>
            <person name="Wang S."/>
            <person name="Yan T."/>
            <person name="Shi P."/>
            <person name="Liu M."/>
            <person name="Fu X."/>
            <person name="Pan Q."/>
            <person name="Wang Y."/>
            <person name="Lv Z."/>
            <person name="Lu X."/>
            <person name="Zhang F."/>
            <person name="Jiang W."/>
            <person name="Ma Y."/>
            <person name="Chen M."/>
            <person name="Hao X."/>
            <person name="Li L."/>
            <person name="Tang Y."/>
            <person name="Lv G."/>
            <person name="Zhou Y."/>
            <person name="Sun X."/>
            <person name="Brodelius P.E."/>
            <person name="Rose J.K.C."/>
            <person name="Tang K."/>
        </authorList>
    </citation>
    <scope>NUCLEOTIDE SEQUENCE [LARGE SCALE GENOMIC DNA]</scope>
    <source>
        <strain evidence="5">cv. Huhao1</strain>
        <tissue evidence="4">Leaf</tissue>
    </source>
</reference>
<dbReference type="Pfam" id="PF00403">
    <property type="entry name" value="HMA"/>
    <property type="match status" value="1"/>
</dbReference>